<dbReference type="InterPro" id="IPR045831">
    <property type="entry name" value="LIN9_C"/>
</dbReference>
<dbReference type="GO" id="GO:0006351">
    <property type="term" value="P:DNA-templated transcription"/>
    <property type="evidence" value="ECO:0007669"/>
    <property type="project" value="InterPro"/>
</dbReference>
<feature type="compositionally biased region" description="Polar residues" evidence="4">
    <location>
        <begin position="41"/>
        <end position="56"/>
    </location>
</feature>
<feature type="region of interest" description="Disordered" evidence="4">
    <location>
        <begin position="1"/>
        <end position="153"/>
    </location>
</feature>
<reference evidence="6 7" key="1">
    <citation type="submission" date="2023-10" db="EMBL/GenBank/DDBJ databases">
        <title>Genomes of two closely related lineages of the louse Polyplax serrata with different host specificities.</title>
        <authorList>
            <person name="Martinu J."/>
            <person name="Tarabai H."/>
            <person name="Stefka J."/>
            <person name="Hypsa V."/>
        </authorList>
    </citation>
    <scope>NUCLEOTIDE SEQUENCE [LARGE SCALE GENOMIC DNA]</scope>
    <source>
        <strain evidence="6">HR10_N</strain>
    </source>
</reference>
<evidence type="ECO:0000256" key="2">
    <source>
        <dbReference type="ARBA" id="ARBA00006732"/>
    </source>
</evidence>
<feature type="compositionally biased region" description="Basic and acidic residues" evidence="4">
    <location>
        <begin position="136"/>
        <end position="147"/>
    </location>
</feature>
<evidence type="ECO:0000313" key="7">
    <source>
        <dbReference type="Proteomes" id="UP001372834"/>
    </source>
</evidence>
<gene>
    <name evidence="6" type="ORF">RUM43_013941</name>
</gene>
<dbReference type="GO" id="GO:0006357">
    <property type="term" value="P:regulation of transcription by RNA polymerase II"/>
    <property type="evidence" value="ECO:0007669"/>
    <property type="project" value="TreeGrafter"/>
</dbReference>
<sequence length="672" mass="77980">MADDLKPEIDKSPKSEMKMEKSDNSGGKNVKETDSTRKSSRLQNSRQGKHVNNVTGSDMKKYTKRKRSEIGSDNEGEKINRKVNRIQKKPKLDHTNKRGGKRVNNSVVNDNKRVSSNEDENEDDDDEDIDEDEEEDKKSRKTSESNDKFSPAMLGLLRVGDNFPKKEKKEPVLLNRRGMPPRIRKKNRLFFDESVINPLMPKQRNKKDHAAKAKEKSGTMKNKMKIKIEKKEEVEQKPQPTVTDMKAGQKIGMRLRNLLKLPKAHKWVCYEWFYSNIDKVLFQGKNDFMICLQESFPQLKTTLMTRIEWCQIRRLMGKPRRCSQAFFDEERQELERKRTKIRQLQQRKLSDLSSCKDLPDRVPLQLTVGRKVTARLRKPQDGLFTGTVDAVDTSNNTYRITFERPGLGTYSVPDYEVLSNEEPDMFSLSTFNKRFHSQLRYLPSTRTQLIEVKSETKVDASRSSLGQFPLAFLEMIVTISKILTDKKKMVQKLKELNAEAERRTSYGQDYTEDFQRRYATLVIELEFLNKHLERYLASVQKYCHEIAPEQSTMAMLTPSYLRDKSNGEARTLVDNYFNQPDKEPIRNKLLVELVTDLVALMIQVKSLSDSDQNAHELTVLKQSMAHIKRRISPGNQLVFQNSVEIHMQYMESGLGQYGTLAPFFQQTRPPAK</sequence>
<name>A0AAN8NPX5_POLSC</name>
<dbReference type="GO" id="GO:0017053">
    <property type="term" value="C:transcription repressor complex"/>
    <property type="evidence" value="ECO:0007669"/>
    <property type="project" value="InterPro"/>
</dbReference>
<comment type="similarity">
    <text evidence="2">Belongs to the lin-9 family.</text>
</comment>
<protein>
    <recommendedName>
        <fullName evidence="5">DIRP domain-containing protein</fullName>
    </recommendedName>
</protein>
<dbReference type="SMART" id="SM01135">
    <property type="entry name" value="DIRP"/>
    <property type="match status" value="1"/>
</dbReference>
<dbReference type="Pfam" id="PF06584">
    <property type="entry name" value="DIRP"/>
    <property type="match status" value="1"/>
</dbReference>
<dbReference type="EMBL" id="JAWJWE010000043">
    <property type="protein sequence ID" value="KAK6617713.1"/>
    <property type="molecule type" value="Genomic_DNA"/>
</dbReference>
<dbReference type="Proteomes" id="UP001372834">
    <property type="component" value="Unassembled WGS sequence"/>
</dbReference>
<feature type="compositionally biased region" description="Acidic residues" evidence="4">
    <location>
        <begin position="117"/>
        <end position="135"/>
    </location>
</feature>
<dbReference type="PANTHER" id="PTHR21689">
    <property type="entry name" value="LIN-9"/>
    <property type="match status" value="1"/>
</dbReference>
<proteinExistence type="inferred from homology"/>
<feature type="compositionally biased region" description="Basic and acidic residues" evidence="4">
    <location>
        <begin position="1"/>
        <end position="37"/>
    </location>
</feature>
<dbReference type="PANTHER" id="PTHR21689:SF2">
    <property type="entry name" value="PROTEIN LIN-9 HOMOLOG"/>
    <property type="match status" value="1"/>
</dbReference>
<evidence type="ECO:0000256" key="3">
    <source>
        <dbReference type="ARBA" id="ARBA00023242"/>
    </source>
</evidence>
<accession>A0AAN8NPX5</accession>
<dbReference type="AlphaFoldDB" id="A0AAN8NPX5"/>
<feature type="domain" description="DIRP" evidence="5">
    <location>
        <begin position="273"/>
        <end position="378"/>
    </location>
</feature>
<keyword evidence="3" id="KW-0539">Nucleus</keyword>
<organism evidence="6 7">
    <name type="scientific">Polyplax serrata</name>
    <name type="common">Common mouse louse</name>
    <dbReference type="NCBI Taxonomy" id="468196"/>
    <lineage>
        <taxon>Eukaryota</taxon>
        <taxon>Metazoa</taxon>
        <taxon>Ecdysozoa</taxon>
        <taxon>Arthropoda</taxon>
        <taxon>Hexapoda</taxon>
        <taxon>Insecta</taxon>
        <taxon>Pterygota</taxon>
        <taxon>Neoptera</taxon>
        <taxon>Paraneoptera</taxon>
        <taxon>Psocodea</taxon>
        <taxon>Troctomorpha</taxon>
        <taxon>Phthiraptera</taxon>
        <taxon>Anoplura</taxon>
        <taxon>Polyplacidae</taxon>
        <taxon>Polyplax</taxon>
    </lineage>
</organism>
<comment type="subcellular location">
    <subcellularLocation>
        <location evidence="1">Nucleus</location>
    </subcellularLocation>
</comment>
<evidence type="ECO:0000256" key="1">
    <source>
        <dbReference type="ARBA" id="ARBA00004123"/>
    </source>
</evidence>
<evidence type="ECO:0000256" key="4">
    <source>
        <dbReference type="SAM" id="MobiDB-lite"/>
    </source>
</evidence>
<dbReference type="InterPro" id="IPR010561">
    <property type="entry name" value="LIN-9/ALY1"/>
</dbReference>
<dbReference type="InterPro" id="IPR033471">
    <property type="entry name" value="DIRP"/>
</dbReference>
<evidence type="ECO:0000259" key="5">
    <source>
        <dbReference type="SMART" id="SM01135"/>
    </source>
</evidence>
<dbReference type="GO" id="GO:0003677">
    <property type="term" value="F:DNA binding"/>
    <property type="evidence" value="ECO:0007669"/>
    <property type="project" value="TreeGrafter"/>
</dbReference>
<dbReference type="GO" id="GO:0005654">
    <property type="term" value="C:nucleoplasm"/>
    <property type="evidence" value="ECO:0007669"/>
    <property type="project" value="TreeGrafter"/>
</dbReference>
<comment type="caution">
    <text evidence="6">The sequence shown here is derived from an EMBL/GenBank/DDBJ whole genome shotgun (WGS) entry which is preliminary data.</text>
</comment>
<dbReference type="GO" id="GO:0051726">
    <property type="term" value="P:regulation of cell cycle"/>
    <property type="evidence" value="ECO:0007669"/>
    <property type="project" value="TreeGrafter"/>
</dbReference>
<evidence type="ECO:0000313" key="6">
    <source>
        <dbReference type="EMBL" id="KAK6617713.1"/>
    </source>
</evidence>
<dbReference type="Pfam" id="PF19438">
    <property type="entry name" value="LIN9_C"/>
    <property type="match status" value="1"/>
</dbReference>